<keyword evidence="2" id="KW-1133">Transmembrane helix</keyword>
<protein>
    <submittedName>
        <fullName evidence="3">Peptidoglycan-binding LysM</fullName>
    </submittedName>
</protein>
<dbReference type="Gene3D" id="2.60.40.10">
    <property type="entry name" value="Immunoglobulins"/>
    <property type="match status" value="1"/>
</dbReference>
<sequence>MAAAGGMAGGAVRVVGGVAAGLALGAVVWWVLTQQTVQEPVTQQAQPQAAAEPGAATPVPVAGAAPEPAAVEPVAAPTPEPHADAGLPGFDTVRADAQGGVQVAGHAAPGARVALMADGAEIASAEANARGDFALLTELPLTGARAS</sequence>
<evidence type="ECO:0000256" key="2">
    <source>
        <dbReference type="SAM" id="Phobius"/>
    </source>
</evidence>
<keyword evidence="2" id="KW-0472">Membrane</keyword>
<name>A0A159Z591_9RHOB</name>
<proteinExistence type="predicted"/>
<dbReference type="RefSeq" id="WP_066813359.1">
    <property type="nucleotide sequence ID" value="NZ_CP012661.1"/>
</dbReference>
<organism evidence="3 4">
    <name type="scientific">Frigidibacter mobilis</name>
    <dbReference type="NCBI Taxonomy" id="1335048"/>
    <lineage>
        <taxon>Bacteria</taxon>
        <taxon>Pseudomonadati</taxon>
        <taxon>Pseudomonadota</taxon>
        <taxon>Alphaproteobacteria</taxon>
        <taxon>Rhodobacterales</taxon>
        <taxon>Paracoccaceae</taxon>
        <taxon>Frigidibacter</taxon>
    </lineage>
</organism>
<dbReference type="InterPro" id="IPR013783">
    <property type="entry name" value="Ig-like_fold"/>
</dbReference>
<dbReference type="Proteomes" id="UP000076128">
    <property type="component" value="Chromosome"/>
</dbReference>
<accession>A0A159Z591</accession>
<reference evidence="3 4" key="1">
    <citation type="submission" date="2015-09" db="EMBL/GenBank/DDBJ databases">
        <title>Complete genome sequence of Defluviimonas alba cai42t isolated from an oilfield in Xinjiang.</title>
        <authorList>
            <person name="Geng S."/>
            <person name="Pan X."/>
            <person name="Wu X."/>
        </authorList>
    </citation>
    <scope>NUCLEOTIDE SEQUENCE [LARGE SCALE GENOMIC DNA]</scope>
    <source>
        <strain evidence="4">cai42</strain>
    </source>
</reference>
<evidence type="ECO:0000256" key="1">
    <source>
        <dbReference type="SAM" id="MobiDB-lite"/>
    </source>
</evidence>
<gene>
    <name evidence="3" type="ORF">AKL17_2314</name>
</gene>
<feature type="region of interest" description="Disordered" evidence="1">
    <location>
        <begin position="41"/>
        <end position="92"/>
    </location>
</feature>
<feature type="compositionally biased region" description="Low complexity" evidence="1">
    <location>
        <begin position="41"/>
        <end position="77"/>
    </location>
</feature>
<dbReference type="KEGG" id="daa:AKL17_2314"/>
<evidence type="ECO:0000313" key="3">
    <source>
        <dbReference type="EMBL" id="AMY69560.1"/>
    </source>
</evidence>
<feature type="transmembrane region" description="Helical" evidence="2">
    <location>
        <begin position="12"/>
        <end position="32"/>
    </location>
</feature>
<evidence type="ECO:0000313" key="4">
    <source>
        <dbReference type="Proteomes" id="UP000076128"/>
    </source>
</evidence>
<dbReference type="AlphaFoldDB" id="A0A159Z591"/>
<keyword evidence="2" id="KW-0812">Transmembrane</keyword>
<dbReference type="STRING" id="1335048.AKL17_2314"/>
<keyword evidence="4" id="KW-1185">Reference proteome</keyword>
<dbReference type="EMBL" id="CP012661">
    <property type="protein sequence ID" value="AMY69560.1"/>
    <property type="molecule type" value="Genomic_DNA"/>
</dbReference>